<dbReference type="InterPro" id="IPR001478">
    <property type="entry name" value="PDZ"/>
</dbReference>
<reference evidence="15" key="1">
    <citation type="submission" date="2018-06" db="EMBL/GenBank/DDBJ databases">
        <authorList>
            <person name="Zhirakovskaya E."/>
        </authorList>
    </citation>
    <scope>NUCLEOTIDE SEQUENCE</scope>
</reference>
<evidence type="ECO:0000256" key="13">
    <source>
        <dbReference type="ARBA" id="ARBA00032850"/>
    </source>
</evidence>
<dbReference type="EMBL" id="UOFG01000233">
    <property type="protein sequence ID" value="VAW64443.1"/>
    <property type="molecule type" value="Genomic_DNA"/>
</dbReference>
<evidence type="ECO:0000256" key="2">
    <source>
        <dbReference type="ARBA" id="ARBA00004418"/>
    </source>
</evidence>
<protein>
    <recommendedName>
        <fullName evidence="5">Probable periplasmic serine endoprotease DegP-like</fullName>
        <ecNumber evidence="4">3.4.21.107</ecNumber>
    </recommendedName>
    <alternativeName>
        <fullName evidence="13">Protease Do</fullName>
    </alternativeName>
</protein>
<dbReference type="PROSITE" id="PS50106">
    <property type="entry name" value="PDZ"/>
    <property type="match status" value="2"/>
</dbReference>
<comment type="subcellular location">
    <subcellularLocation>
        <location evidence="2">Periplasm</location>
    </subcellularLocation>
</comment>
<dbReference type="Pfam" id="PF13365">
    <property type="entry name" value="Trypsin_2"/>
    <property type="match status" value="1"/>
</dbReference>
<keyword evidence="9" id="KW-0574">Periplasm</keyword>
<dbReference type="Gene3D" id="2.30.42.10">
    <property type="match status" value="2"/>
</dbReference>
<dbReference type="InterPro" id="IPR009003">
    <property type="entry name" value="Peptidase_S1_PA"/>
</dbReference>
<dbReference type="InterPro" id="IPR001940">
    <property type="entry name" value="Peptidase_S1C"/>
</dbReference>
<evidence type="ECO:0000256" key="4">
    <source>
        <dbReference type="ARBA" id="ARBA00013035"/>
    </source>
</evidence>
<dbReference type="EC" id="3.4.21.107" evidence="4"/>
<sequence length="475" mass="51028">MLLTRQFAICFILFLSTLPLQARSLPDFVELVEDNGPAVVNISTRHKATASEQPWGKLKEELGDDFNVPENSPFGELFKHFFGEQGGGMPRQRQDATSLGSGFIISEDGYIITNHHVIEGADEILVRLSDKRELSAEVIGSDKYSDIALLKVEAEDLPVVETGRSSALKVGEWVLAIGSPFGFDHSATAGIVSAKGRSLPKANYVPFIQTDVAINPGNSGGPLFNLQGEVIGINSQIYSRTGGFMGLSFAIPIEVAMQVVAQLKEKGSVSRGWLGVYIQEITYELAQSFDLDKPVGALVSQVIDGSPADKAGLQAGDVILSFNSQLIIDSSDLPPLVGGVPVDSTAKVNVLRNGEEKTLSVVIEELPGEDKAQQVFSKAPDASNAMGVDVADLEAQNYKELGRGVRLKRVAPGSPAAQSGLKPGDILLQLDRKNVKNVADFRKKVANLPIGRMIPILVHRQGADQFIVMKISADE</sequence>
<dbReference type="FunFam" id="2.40.10.120:FF:000007">
    <property type="entry name" value="Periplasmic serine endoprotease DegP-like"/>
    <property type="match status" value="1"/>
</dbReference>
<evidence type="ECO:0000256" key="1">
    <source>
        <dbReference type="ARBA" id="ARBA00001772"/>
    </source>
</evidence>
<dbReference type="SMART" id="SM00228">
    <property type="entry name" value="PDZ"/>
    <property type="match status" value="2"/>
</dbReference>
<comment type="similarity">
    <text evidence="3">Belongs to the peptidase S1C family.</text>
</comment>
<accession>A0A3B0XJP8</accession>
<evidence type="ECO:0000256" key="7">
    <source>
        <dbReference type="ARBA" id="ARBA00022729"/>
    </source>
</evidence>
<evidence type="ECO:0000313" key="15">
    <source>
        <dbReference type="EMBL" id="VAW64443.1"/>
    </source>
</evidence>
<name>A0A3B0XJP8_9ZZZZ</name>
<keyword evidence="12" id="KW-0346">Stress response</keyword>
<keyword evidence="10" id="KW-0378">Hydrolase</keyword>
<evidence type="ECO:0000256" key="6">
    <source>
        <dbReference type="ARBA" id="ARBA00022670"/>
    </source>
</evidence>
<organism evidence="15">
    <name type="scientific">hydrothermal vent metagenome</name>
    <dbReference type="NCBI Taxonomy" id="652676"/>
    <lineage>
        <taxon>unclassified sequences</taxon>
        <taxon>metagenomes</taxon>
        <taxon>ecological metagenomes</taxon>
    </lineage>
</organism>
<dbReference type="CDD" id="cd10839">
    <property type="entry name" value="cpPDZ1_DegP-like"/>
    <property type="match status" value="1"/>
</dbReference>
<evidence type="ECO:0000256" key="11">
    <source>
        <dbReference type="ARBA" id="ARBA00022825"/>
    </source>
</evidence>
<dbReference type="GO" id="GO:0030313">
    <property type="term" value="C:cell envelope"/>
    <property type="evidence" value="ECO:0007669"/>
    <property type="project" value="UniProtKB-SubCell"/>
</dbReference>
<dbReference type="SUPFAM" id="SSF50494">
    <property type="entry name" value="Trypsin-like serine proteases"/>
    <property type="match status" value="1"/>
</dbReference>
<evidence type="ECO:0000256" key="8">
    <source>
        <dbReference type="ARBA" id="ARBA00022737"/>
    </source>
</evidence>
<evidence type="ECO:0000256" key="3">
    <source>
        <dbReference type="ARBA" id="ARBA00010541"/>
    </source>
</evidence>
<dbReference type="PANTHER" id="PTHR22939:SF130">
    <property type="entry name" value="PERIPLASMIC SERINE ENDOPROTEASE DEGP-LIKE-RELATED"/>
    <property type="match status" value="1"/>
</dbReference>
<evidence type="ECO:0000259" key="14">
    <source>
        <dbReference type="PROSITE" id="PS50106"/>
    </source>
</evidence>
<dbReference type="PRINTS" id="PR00834">
    <property type="entry name" value="PROTEASES2C"/>
</dbReference>
<comment type="catalytic activity">
    <reaction evidence="1">
        <text>Acts on substrates that are at least partially unfolded. The cleavage site P1 residue is normally between a pair of hydrophobic residues, such as Val-|-Val.</text>
        <dbReference type="EC" id="3.4.21.107"/>
    </reaction>
</comment>
<dbReference type="Pfam" id="PF13180">
    <property type="entry name" value="PDZ_2"/>
    <property type="match status" value="2"/>
</dbReference>
<dbReference type="InterPro" id="IPR011782">
    <property type="entry name" value="Pept_S1C_Do"/>
</dbReference>
<dbReference type="GO" id="GO:0004252">
    <property type="term" value="F:serine-type endopeptidase activity"/>
    <property type="evidence" value="ECO:0007669"/>
    <property type="project" value="InterPro"/>
</dbReference>
<dbReference type="InterPro" id="IPR036034">
    <property type="entry name" value="PDZ_sf"/>
</dbReference>
<dbReference type="Gene3D" id="2.40.10.120">
    <property type="match status" value="1"/>
</dbReference>
<evidence type="ECO:0000256" key="9">
    <source>
        <dbReference type="ARBA" id="ARBA00022764"/>
    </source>
</evidence>
<dbReference type="PANTHER" id="PTHR22939">
    <property type="entry name" value="SERINE PROTEASE FAMILY S1C HTRA-RELATED"/>
    <property type="match status" value="1"/>
</dbReference>
<keyword evidence="7" id="KW-0732">Signal</keyword>
<dbReference type="NCBIfam" id="TIGR02037">
    <property type="entry name" value="degP_htrA_DO"/>
    <property type="match status" value="1"/>
</dbReference>
<dbReference type="GO" id="GO:0006508">
    <property type="term" value="P:proteolysis"/>
    <property type="evidence" value="ECO:0007669"/>
    <property type="project" value="UniProtKB-KW"/>
</dbReference>
<dbReference type="SUPFAM" id="SSF50156">
    <property type="entry name" value="PDZ domain-like"/>
    <property type="match status" value="2"/>
</dbReference>
<dbReference type="AlphaFoldDB" id="A0A3B0XJP8"/>
<evidence type="ECO:0000256" key="5">
    <source>
        <dbReference type="ARBA" id="ARBA00013958"/>
    </source>
</evidence>
<evidence type="ECO:0000256" key="12">
    <source>
        <dbReference type="ARBA" id="ARBA00023016"/>
    </source>
</evidence>
<keyword evidence="8" id="KW-0677">Repeat</keyword>
<keyword evidence="6 15" id="KW-0645">Protease</keyword>
<proteinExistence type="inferred from homology"/>
<feature type="domain" description="PDZ" evidence="14">
    <location>
        <begin position="258"/>
        <end position="325"/>
    </location>
</feature>
<keyword evidence="11" id="KW-0720">Serine protease</keyword>
<gene>
    <name evidence="15" type="ORF">MNBD_GAMMA11-1218</name>
</gene>
<evidence type="ECO:0000256" key="10">
    <source>
        <dbReference type="ARBA" id="ARBA00022801"/>
    </source>
</evidence>
<feature type="domain" description="PDZ" evidence="14">
    <location>
        <begin position="373"/>
        <end position="438"/>
    </location>
</feature>